<dbReference type="InterPro" id="IPR041245">
    <property type="entry name" value="CARMIL_PH"/>
</dbReference>
<keyword evidence="8" id="KW-0472">Membrane</keyword>
<evidence type="ECO:0000256" key="3">
    <source>
        <dbReference type="ARBA" id="ARBA00007298"/>
    </source>
</evidence>
<feature type="compositionally biased region" description="Basic and acidic residues" evidence="9">
    <location>
        <begin position="1072"/>
        <end position="1081"/>
    </location>
</feature>
<evidence type="ECO:0000256" key="5">
    <source>
        <dbReference type="ARBA" id="ARBA00022490"/>
    </source>
</evidence>
<dbReference type="GO" id="GO:0016477">
    <property type="term" value="P:cell migration"/>
    <property type="evidence" value="ECO:0007669"/>
    <property type="project" value="TreeGrafter"/>
</dbReference>
<evidence type="ECO:0000256" key="1">
    <source>
        <dbReference type="ARBA" id="ARBA00004236"/>
    </source>
</evidence>
<dbReference type="GO" id="GO:0034315">
    <property type="term" value="P:regulation of Arp2/3 complex-mediated actin nucleation"/>
    <property type="evidence" value="ECO:0007669"/>
    <property type="project" value="TreeGrafter"/>
</dbReference>
<dbReference type="STRING" id="41447.ENSSDUP00000018685"/>
<dbReference type="Pfam" id="PF13516">
    <property type="entry name" value="LRR_6"/>
    <property type="match status" value="3"/>
</dbReference>
<dbReference type="GeneTree" id="ENSGT00940000155112"/>
<feature type="compositionally biased region" description="Low complexity" evidence="9">
    <location>
        <begin position="1272"/>
        <end position="1284"/>
    </location>
</feature>
<feature type="domain" description="CARMIL C-terminal" evidence="10">
    <location>
        <begin position="783"/>
        <end position="1095"/>
    </location>
</feature>
<dbReference type="SUPFAM" id="SSF52047">
    <property type="entry name" value="RNI-like"/>
    <property type="match status" value="2"/>
</dbReference>
<evidence type="ECO:0000259" key="10">
    <source>
        <dbReference type="Pfam" id="PF16000"/>
    </source>
</evidence>
<evidence type="ECO:0000313" key="13">
    <source>
        <dbReference type="Proteomes" id="UP000261420"/>
    </source>
</evidence>
<evidence type="ECO:0000313" key="12">
    <source>
        <dbReference type="Ensembl" id="ENSSDUP00000018685.1"/>
    </source>
</evidence>
<evidence type="ECO:0000259" key="11">
    <source>
        <dbReference type="Pfam" id="PF17888"/>
    </source>
</evidence>
<feature type="compositionally biased region" description="Basic and acidic residues" evidence="9">
    <location>
        <begin position="993"/>
        <end position="1002"/>
    </location>
</feature>
<feature type="region of interest" description="Disordered" evidence="9">
    <location>
        <begin position="1058"/>
        <end position="1202"/>
    </location>
</feature>
<dbReference type="Pfam" id="PF16000">
    <property type="entry name" value="CARMIL_C"/>
    <property type="match status" value="1"/>
</dbReference>
<dbReference type="InterPro" id="IPR031943">
    <property type="entry name" value="CARMIL_C"/>
</dbReference>
<feature type="region of interest" description="Disordered" evidence="9">
    <location>
        <begin position="949"/>
        <end position="1033"/>
    </location>
</feature>
<dbReference type="GO" id="GO:0005886">
    <property type="term" value="C:plasma membrane"/>
    <property type="evidence" value="ECO:0007669"/>
    <property type="project" value="UniProtKB-SubCell"/>
</dbReference>
<accession>A0A3B4ULW7</accession>
<keyword evidence="5" id="KW-0963">Cytoplasm</keyword>
<reference evidence="12" key="1">
    <citation type="submission" date="2025-08" db="UniProtKB">
        <authorList>
            <consortium name="Ensembl"/>
        </authorList>
    </citation>
    <scope>IDENTIFICATION</scope>
</reference>
<evidence type="ECO:0000256" key="6">
    <source>
        <dbReference type="ARBA" id="ARBA00022614"/>
    </source>
</evidence>
<evidence type="ECO:0000256" key="8">
    <source>
        <dbReference type="ARBA" id="ARBA00023136"/>
    </source>
</evidence>
<evidence type="ECO:0000256" key="7">
    <source>
        <dbReference type="ARBA" id="ARBA00022737"/>
    </source>
</evidence>
<feature type="compositionally biased region" description="Basic and acidic residues" evidence="9">
    <location>
        <begin position="1180"/>
        <end position="1193"/>
    </location>
</feature>
<dbReference type="FunFam" id="3.80.10.10:FF:000009">
    <property type="entry name" value="F-actin-uncapping protein LRRC16A isoform X1"/>
    <property type="match status" value="1"/>
</dbReference>
<dbReference type="Gene3D" id="2.30.29.30">
    <property type="entry name" value="Pleckstrin-homology domain (PH domain)/Phosphotyrosine-binding domain (PTB)"/>
    <property type="match status" value="1"/>
</dbReference>
<dbReference type="GO" id="GO:0030027">
    <property type="term" value="C:lamellipodium"/>
    <property type="evidence" value="ECO:0007669"/>
    <property type="project" value="TreeGrafter"/>
</dbReference>
<feature type="compositionally biased region" description="Basic residues" evidence="9">
    <location>
        <begin position="1003"/>
        <end position="1017"/>
    </location>
</feature>
<proteinExistence type="inferred from homology"/>
<comment type="subcellular location">
    <subcellularLocation>
        <location evidence="1">Cell membrane</location>
    </subcellularLocation>
    <subcellularLocation>
        <location evidence="2">Cytoplasm</location>
    </subcellularLocation>
</comment>
<evidence type="ECO:0000256" key="9">
    <source>
        <dbReference type="SAM" id="MobiDB-lite"/>
    </source>
</evidence>
<keyword evidence="7" id="KW-0677">Repeat</keyword>
<dbReference type="Proteomes" id="UP000261420">
    <property type="component" value="Unplaced"/>
</dbReference>
<dbReference type="InterPro" id="IPR051279">
    <property type="entry name" value="PP1-Reg/Actin-Interact_Protein"/>
</dbReference>
<protein>
    <submittedName>
        <fullName evidence="12">F-actin-uncapping protein LRRC16A-like</fullName>
    </submittedName>
</protein>
<comment type="similarity">
    <text evidence="3">Belongs to the CARMIL family.</text>
</comment>
<reference evidence="12" key="2">
    <citation type="submission" date="2025-09" db="UniProtKB">
        <authorList>
            <consortium name="Ensembl"/>
        </authorList>
    </citation>
    <scope>IDENTIFICATION</scope>
</reference>
<dbReference type="Gene3D" id="6.10.140.1850">
    <property type="match status" value="1"/>
</dbReference>
<dbReference type="InterPro" id="IPR032675">
    <property type="entry name" value="LRR_dom_sf"/>
</dbReference>
<evidence type="ECO:0000256" key="4">
    <source>
        <dbReference type="ARBA" id="ARBA00022475"/>
    </source>
</evidence>
<name>A0A3B4ULW7_SERDU</name>
<feature type="compositionally biased region" description="Pro residues" evidence="9">
    <location>
        <begin position="1248"/>
        <end position="1261"/>
    </location>
</feature>
<feature type="region of interest" description="Disordered" evidence="9">
    <location>
        <begin position="1214"/>
        <end position="1428"/>
    </location>
</feature>
<dbReference type="PANTHER" id="PTHR24112:SF39">
    <property type="entry name" value="F-ACTIN-UNCAPPING PROTEIN LRRC16A"/>
    <property type="match status" value="1"/>
</dbReference>
<dbReference type="PANTHER" id="PTHR24112">
    <property type="entry name" value="LEUCINE-RICH REPEAT, ISOFORM F-RELATED"/>
    <property type="match status" value="1"/>
</dbReference>
<feature type="compositionally biased region" description="Polar residues" evidence="9">
    <location>
        <begin position="1023"/>
        <end position="1033"/>
    </location>
</feature>
<dbReference type="InterPro" id="IPR011993">
    <property type="entry name" value="PH-like_dom_sf"/>
</dbReference>
<keyword evidence="6" id="KW-0433">Leucine-rich repeat</keyword>
<keyword evidence="13" id="KW-1185">Reference proteome</keyword>
<evidence type="ECO:0000256" key="2">
    <source>
        <dbReference type="ARBA" id="ARBA00004496"/>
    </source>
</evidence>
<dbReference type="InterPro" id="IPR001611">
    <property type="entry name" value="Leu-rich_rpt"/>
</dbReference>
<feature type="compositionally biased region" description="Basic and acidic residues" evidence="9">
    <location>
        <begin position="1214"/>
        <end position="1247"/>
    </location>
</feature>
<dbReference type="Pfam" id="PF17888">
    <property type="entry name" value="Carm_PH"/>
    <property type="match status" value="1"/>
</dbReference>
<feature type="domain" description="CARMIL pleckstrin homology" evidence="11">
    <location>
        <begin position="28"/>
        <end position="119"/>
    </location>
</feature>
<dbReference type="SMART" id="SM00368">
    <property type="entry name" value="LRR_RI"/>
    <property type="match status" value="5"/>
</dbReference>
<dbReference type="Ensembl" id="ENSSDUT00000019020.1">
    <property type="protein sequence ID" value="ENSSDUP00000018685.1"/>
    <property type="gene ID" value="ENSSDUG00000013593.1"/>
</dbReference>
<keyword evidence="4" id="KW-1003">Cell membrane</keyword>
<sequence length="1428" mass="156734">MSEEKKDIPNELFESVREAVGRRVKLTLRRKVQLEVKGDKVENRVLALASHRAYLLTARVPSKVEQSFSYLDIQGISSNKPTQLVLEHERGPWSLRLASVEEADEVIAHIGSCLHRICPVGSPVKVMRKMSLKPPERTAALQALWDDQGSADLGPCGGFSHQYWCVCDYLGLPYREEVQWDVDTIYLTQDTRELNLQDFVHLENRDLLAIIAALEYNQWFTKLSTKDYKLSTDVCDQILRVVARSSRLEELVLENAGLKSDFAQKLASALSQNPASTLHTLNLSNNSLEDKGAAALSAQLAKLPMGLKHLNLCRTSMSPKGVNSLCHALCANPVVASTLTHLDLSGNSLRGDDLPNLHSFLSHSNCLEALDLSNSDCSLEQVCASLLRGSLKHLSVLNMSKTVFSHRKCKEIPSSFKQFFSCAQALSSVSLSGTRLPLEALKALLLGLGCNPNLSDVSLDLSCCELRSGGSQILEGCIAEIPNISSLDISDNSLDMDLTTLLVWLAKNRSIRHLSLGKNFNNIKSKNVAPVLDTLVHMIQEEESPLTSLSLADSKLKADLSIVLNALGSNTSLTKLDISGNSMGDMGAKMLAKALQINTKLRTVVWDRNSISPQGLQDVAAALEKNYTIRFMPVPIMDAAQALKANPEKTEDALLKMEQYLLRNHETRKYLQEQAYRLQQGIVTTTTQQMMDMMCVKVQDHLNSLRFTENSLVLEDMKVAENLMKDARNSKTLLPNLYHLRSGGARGACVGAIQDKLESMAGEVARVMEEQLQTMLVSMVDAAEGLCPLVMKRSSLRQELLRAGAGRMTIPRSFVTTTLLEQSGVDIINKISEVKLSMASFLSDRIVDEILESLSRSQHTLSDHLIRKGQPLLRQEPQMETEVLDETVLQPDNHDREQKQSHDRQHGLEDMDTCMMTKRKSILVRMLRPVSVAFEMEFDLDKALEEVPIHVEDPPPPPPPSQPSDRMSTYHGDLPVPPTSAHTETLCLGELPPVEHKTLEHRTKLRPKPKKRTKPSRPPREATGSSLQHEAEQNSIMGKLDEGLDDFFSKKVIKLSFKLPSVRGPSSSTQESADKKRESRKSGFFNLIKSRTSRSEKSHGAASTTTLQPASSNTAPPSSSVSPVTEEMTPTSPTPPVKTTAAMVEPHQELHRAQSSNHTDGEVEAFPTTAAEEEKEEENVERKESVEKKDHPHIPRHIGVPVMGMDLLAEMKARQERMAVKKSESSTLLEKVDGDKDADESKPEPAPRSKPPSITPKPPPSQATKLPQGAHTSCPTSPTSPTSPRANSTYIQDDSEVPVGSSSAKGPLPAPRLKRAPSEQERESTSSNPAGPLSPLDVDFSGDGGDAFDPPGAGSEPGAGGGRQWSSLKSSASPPPAGEQDRERTKSLPTYVTPPSLADTDLSPAEEEVQSPTDNKSEEESSEDTPSV</sequence>
<feature type="compositionally biased region" description="Low complexity" evidence="9">
    <location>
        <begin position="1109"/>
        <end position="1131"/>
    </location>
</feature>
<dbReference type="Gene3D" id="3.80.10.10">
    <property type="entry name" value="Ribonuclease Inhibitor"/>
    <property type="match status" value="1"/>
</dbReference>
<organism evidence="12 13">
    <name type="scientific">Seriola dumerili</name>
    <name type="common">Greater amberjack</name>
    <name type="synonym">Caranx dumerili</name>
    <dbReference type="NCBI Taxonomy" id="41447"/>
    <lineage>
        <taxon>Eukaryota</taxon>
        <taxon>Metazoa</taxon>
        <taxon>Chordata</taxon>
        <taxon>Craniata</taxon>
        <taxon>Vertebrata</taxon>
        <taxon>Euteleostomi</taxon>
        <taxon>Actinopterygii</taxon>
        <taxon>Neopterygii</taxon>
        <taxon>Teleostei</taxon>
        <taxon>Neoteleostei</taxon>
        <taxon>Acanthomorphata</taxon>
        <taxon>Carangaria</taxon>
        <taxon>Carangiformes</taxon>
        <taxon>Carangidae</taxon>
        <taxon>Seriola</taxon>
    </lineage>
</organism>
<dbReference type="GO" id="GO:0005737">
    <property type="term" value="C:cytoplasm"/>
    <property type="evidence" value="ECO:0007669"/>
    <property type="project" value="UniProtKB-SubCell"/>
</dbReference>